<keyword evidence="3 6" id="KW-1133">Transmembrane helix</keyword>
<evidence type="ECO:0000256" key="4">
    <source>
        <dbReference type="ARBA" id="ARBA00023136"/>
    </source>
</evidence>
<gene>
    <name evidence="8" type="ORF">AMS68_001926</name>
</gene>
<dbReference type="PANTHER" id="PTHR15549">
    <property type="entry name" value="PAIRED IMMUNOGLOBULIN-LIKE TYPE 2 RECEPTOR"/>
    <property type="match status" value="1"/>
</dbReference>
<evidence type="ECO:0000313" key="9">
    <source>
        <dbReference type="Proteomes" id="UP000503462"/>
    </source>
</evidence>
<sequence length="323" mass="33170">MRFSTFLTVTVFFFHSVRASSGVCYGQTGNQDLTLGVCDPSAQTSSCCKYGEYCLSNGLCQRPGVTSTNSTVLTIYGVHGCTDASSTTGECAPYARCIQRGVGITACNTPNTYCCYGLGGCDCSNSTQVFTLPAGKIITTLPASAPTTIASASVSATASASPAAAASSSNNSVAIGAGVGVGVGVALLIAAGVGFWLWRRRRNASTVVKEIDDVPDYSSDTKHASTAYGAPGYSAGEPPEQATELELTYVSEMDATSQPVQLEDASTMKSPHQRGPSELSSTLKSPQGGPSELPSTLKSPQGGPSELPTASNSPHKRQSGELA</sequence>
<evidence type="ECO:0000256" key="2">
    <source>
        <dbReference type="ARBA" id="ARBA00022692"/>
    </source>
</evidence>
<dbReference type="Proteomes" id="UP000503462">
    <property type="component" value="Chromosome 1"/>
</dbReference>
<keyword evidence="9" id="KW-1185">Reference proteome</keyword>
<comment type="subcellular location">
    <subcellularLocation>
        <location evidence="1">Membrane</location>
        <topology evidence="1">Single-pass membrane protein</topology>
    </subcellularLocation>
</comment>
<evidence type="ECO:0000256" key="3">
    <source>
        <dbReference type="ARBA" id="ARBA00022989"/>
    </source>
</evidence>
<dbReference type="EMBL" id="CP051139">
    <property type="protein sequence ID" value="QIW96408.1"/>
    <property type="molecule type" value="Genomic_DNA"/>
</dbReference>
<keyword evidence="7" id="KW-0732">Signal</keyword>
<reference evidence="8 9" key="1">
    <citation type="journal article" date="2016" name="Sci. Rep.">
        <title>Peltaster fructicola genome reveals evolution from an invasive phytopathogen to an ectophytic parasite.</title>
        <authorList>
            <person name="Xu C."/>
            <person name="Chen H."/>
            <person name="Gleason M.L."/>
            <person name="Xu J.R."/>
            <person name="Liu H."/>
            <person name="Zhang R."/>
            <person name="Sun G."/>
        </authorList>
    </citation>
    <scope>NUCLEOTIDE SEQUENCE [LARGE SCALE GENOMIC DNA]</scope>
    <source>
        <strain evidence="8 9">LNHT1506</strain>
    </source>
</reference>
<evidence type="ECO:0008006" key="10">
    <source>
        <dbReference type="Google" id="ProtNLM"/>
    </source>
</evidence>
<dbReference type="OrthoDB" id="5215637at2759"/>
<dbReference type="GO" id="GO:0016020">
    <property type="term" value="C:membrane"/>
    <property type="evidence" value="ECO:0007669"/>
    <property type="project" value="UniProtKB-SubCell"/>
</dbReference>
<dbReference type="GO" id="GO:0071944">
    <property type="term" value="C:cell periphery"/>
    <property type="evidence" value="ECO:0007669"/>
    <property type="project" value="UniProtKB-ARBA"/>
</dbReference>
<dbReference type="InterPro" id="IPR051694">
    <property type="entry name" value="Immunoregulatory_rcpt-like"/>
</dbReference>
<feature type="chain" id="PRO_5026069097" description="Mid2 domain-containing protein" evidence="7">
    <location>
        <begin position="20"/>
        <end position="323"/>
    </location>
</feature>
<evidence type="ECO:0000256" key="6">
    <source>
        <dbReference type="SAM" id="Phobius"/>
    </source>
</evidence>
<feature type="region of interest" description="Disordered" evidence="5">
    <location>
        <begin position="215"/>
        <end position="240"/>
    </location>
</feature>
<keyword evidence="4 6" id="KW-0472">Membrane</keyword>
<feature type="transmembrane region" description="Helical" evidence="6">
    <location>
        <begin position="173"/>
        <end position="198"/>
    </location>
</feature>
<evidence type="ECO:0000256" key="1">
    <source>
        <dbReference type="ARBA" id="ARBA00004167"/>
    </source>
</evidence>
<organism evidence="8 9">
    <name type="scientific">Peltaster fructicola</name>
    <dbReference type="NCBI Taxonomy" id="286661"/>
    <lineage>
        <taxon>Eukaryota</taxon>
        <taxon>Fungi</taxon>
        <taxon>Dikarya</taxon>
        <taxon>Ascomycota</taxon>
        <taxon>Pezizomycotina</taxon>
        <taxon>Dothideomycetes</taxon>
        <taxon>Dothideomycetes incertae sedis</taxon>
        <taxon>Peltaster</taxon>
    </lineage>
</organism>
<name>A0A6H0XP55_9PEZI</name>
<evidence type="ECO:0000256" key="7">
    <source>
        <dbReference type="SAM" id="SignalP"/>
    </source>
</evidence>
<feature type="region of interest" description="Disordered" evidence="5">
    <location>
        <begin position="263"/>
        <end position="323"/>
    </location>
</feature>
<feature type="signal peptide" evidence="7">
    <location>
        <begin position="1"/>
        <end position="19"/>
    </location>
</feature>
<protein>
    <recommendedName>
        <fullName evidence="10">Mid2 domain-containing protein</fullName>
    </recommendedName>
</protein>
<dbReference type="AlphaFoldDB" id="A0A6H0XP55"/>
<proteinExistence type="predicted"/>
<dbReference type="PANTHER" id="PTHR15549:SF26">
    <property type="entry name" value="AXIAL BUDDING PATTERN PROTEIN 2-RELATED"/>
    <property type="match status" value="1"/>
</dbReference>
<keyword evidence="2 6" id="KW-0812">Transmembrane</keyword>
<dbReference type="Gene3D" id="1.20.5.510">
    <property type="entry name" value="Single helix bin"/>
    <property type="match status" value="1"/>
</dbReference>
<evidence type="ECO:0000256" key="5">
    <source>
        <dbReference type="SAM" id="MobiDB-lite"/>
    </source>
</evidence>
<accession>A0A6H0XP55</accession>
<evidence type="ECO:0000313" key="8">
    <source>
        <dbReference type="EMBL" id="QIW96408.1"/>
    </source>
</evidence>